<name>A0A224XRI1_9HEMI</name>
<evidence type="ECO:0000313" key="2">
    <source>
        <dbReference type="EMBL" id="JAW15107.1"/>
    </source>
</evidence>
<feature type="chain" id="PRO_5013257027" evidence="1">
    <location>
        <begin position="23"/>
        <end position="92"/>
    </location>
</feature>
<sequence>MFWCPLITKQMFLVNCLYICECEQNVSKMKSRRRLKLGIPFSYNHSIEYEDLDLDLSNGSATYFLNFLYFLPINTYHFYLKHFPGKIYFLTV</sequence>
<proteinExistence type="predicted"/>
<protein>
    <submittedName>
        <fullName evidence="2">Putative secreted protein</fullName>
    </submittedName>
</protein>
<organism evidence="2">
    <name type="scientific">Panstrongylus lignarius</name>
    <dbReference type="NCBI Taxonomy" id="156445"/>
    <lineage>
        <taxon>Eukaryota</taxon>
        <taxon>Metazoa</taxon>
        <taxon>Ecdysozoa</taxon>
        <taxon>Arthropoda</taxon>
        <taxon>Hexapoda</taxon>
        <taxon>Insecta</taxon>
        <taxon>Pterygota</taxon>
        <taxon>Neoptera</taxon>
        <taxon>Paraneoptera</taxon>
        <taxon>Hemiptera</taxon>
        <taxon>Heteroptera</taxon>
        <taxon>Panheteroptera</taxon>
        <taxon>Cimicomorpha</taxon>
        <taxon>Reduviidae</taxon>
        <taxon>Triatominae</taxon>
        <taxon>Panstrongylus</taxon>
    </lineage>
</organism>
<dbReference type="EMBL" id="GFTR01001319">
    <property type="protein sequence ID" value="JAW15107.1"/>
    <property type="molecule type" value="Transcribed_RNA"/>
</dbReference>
<reference evidence="2" key="1">
    <citation type="journal article" date="2018" name="PLoS Negl. Trop. Dis.">
        <title>An insight into the salivary gland and fat body transcriptome of Panstrongylus lignarius (Hemiptera: Heteroptera), the main vector of Chagas disease in Peru.</title>
        <authorList>
            <person name="Nevoa J.C."/>
            <person name="Mendes M.T."/>
            <person name="da Silva M.V."/>
            <person name="Soares S.C."/>
            <person name="Oliveira C.J.F."/>
            <person name="Ribeiro J.M.C."/>
        </authorList>
    </citation>
    <scope>NUCLEOTIDE SEQUENCE</scope>
</reference>
<accession>A0A224XRI1</accession>
<evidence type="ECO:0000256" key="1">
    <source>
        <dbReference type="SAM" id="SignalP"/>
    </source>
</evidence>
<dbReference type="AlphaFoldDB" id="A0A224XRI1"/>
<feature type="signal peptide" evidence="1">
    <location>
        <begin position="1"/>
        <end position="22"/>
    </location>
</feature>
<keyword evidence="1" id="KW-0732">Signal</keyword>